<organism evidence="4 5">
    <name type="scientific">Candidatus Woykebacteria bacterium GWA1_44_8</name>
    <dbReference type="NCBI Taxonomy" id="1802591"/>
    <lineage>
        <taxon>Bacteria</taxon>
        <taxon>Candidatus Woykeibacteriota</taxon>
    </lineage>
</organism>
<dbReference type="Pfam" id="PF01467">
    <property type="entry name" value="CTP_transf_like"/>
    <property type="match status" value="1"/>
</dbReference>
<protein>
    <recommendedName>
        <fullName evidence="3">Cytidyltransferase-like domain-containing protein</fullName>
    </recommendedName>
</protein>
<sequence>MDHPVEPTTKRKVVYAYVVGDIIHIGHIRHLQNAKKQGGYLIVGVLTDEATTEKKPLPIISFSERMELIRSLRMVDEAIPQTTYSPLDNVRRIKPDVLMESDSHPEQPANQFVESYGGQVVITSYYSTQSSTSIKNKIIKTWRPPVVTSSITQVVSSTDN</sequence>
<evidence type="ECO:0000256" key="2">
    <source>
        <dbReference type="ARBA" id="ARBA00022695"/>
    </source>
</evidence>
<evidence type="ECO:0000259" key="3">
    <source>
        <dbReference type="Pfam" id="PF01467"/>
    </source>
</evidence>
<proteinExistence type="predicted"/>
<dbReference type="SUPFAM" id="SSF52374">
    <property type="entry name" value="Nucleotidylyl transferase"/>
    <property type="match status" value="1"/>
</dbReference>
<gene>
    <name evidence="4" type="ORF">A2113_00450</name>
</gene>
<keyword evidence="1" id="KW-0808">Transferase</keyword>
<evidence type="ECO:0000256" key="1">
    <source>
        <dbReference type="ARBA" id="ARBA00022679"/>
    </source>
</evidence>
<dbReference type="InterPro" id="IPR014729">
    <property type="entry name" value="Rossmann-like_a/b/a_fold"/>
</dbReference>
<reference evidence="4 5" key="1">
    <citation type="journal article" date="2016" name="Nat. Commun.">
        <title>Thousands of microbial genomes shed light on interconnected biogeochemical processes in an aquifer system.</title>
        <authorList>
            <person name="Anantharaman K."/>
            <person name="Brown C.T."/>
            <person name="Hug L.A."/>
            <person name="Sharon I."/>
            <person name="Castelle C.J."/>
            <person name="Probst A.J."/>
            <person name="Thomas B.C."/>
            <person name="Singh A."/>
            <person name="Wilkins M.J."/>
            <person name="Karaoz U."/>
            <person name="Brodie E.L."/>
            <person name="Williams K.H."/>
            <person name="Hubbard S.S."/>
            <person name="Banfield J.F."/>
        </authorList>
    </citation>
    <scope>NUCLEOTIDE SEQUENCE [LARGE SCALE GENOMIC DNA]</scope>
</reference>
<dbReference type="InterPro" id="IPR004821">
    <property type="entry name" value="Cyt_trans-like"/>
</dbReference>
<accession>A0A1G1W4M6</accession>
<dbReference type="GO" id="GO:0016779">
    <property type="term" value="F:nucleotidyltransferase activity"/>
    <property type="evidence" value="ECO:0007669"/>
    <property type="project" value="UniProtKB-KW"/>
</dbReference>
<comment type="caution">
    <text evidence="4">The sequence shown here is derived from an EMBL/GenBank/DDBJ whole genome shotgun (WGS) entry which is preliminary data.</text>
</comment>
<evidence type="ECO:0000313" key="4">
    <source>
        <dbReference type="EMBL" id="OGY22629.1"/>
    </source>
</evidence>
<dbReference type="Gene3D" id="3.40.50.620">
    <property type="entry name" value="HUPs"/>
    <property type="match status" value="1"/>
</dbReference>
<dbReference type="STRING" id="1802591.A2113_00450"/>
<keyword evidence="2" id="KW-0548">Nucleotidyltransferase</keyword>
<dbReference type="PANTHER" id="PTHR43793">
    <property type="entry name" value="FAD SYNTHASE"/>
    <property type="match status" value="1"/>
</dbReference>
<dbReference type="Proteomes" id="UP000176299">
    <property type="component" value="Unassembled WGS sequence"/>
</dbReference>
<dbReference type="InterPro" id="IPR050385">
    <property type="entry name" value="Archaeal_FAD_synthase"/>
</dbReference>
<feature type="domain" description="Cytidyltransferase-like" evidence="3">
    <location>
        <begin position="21"/>
        <end position="142"/>
    </location>
</feature>
<name>A0A1G1W4M6_9BACT</name>
<dbReference type="EMBL" id="MHCN01000003">
    <property type="protein sequence ID" value="OGY22629.1"/>
    <property type="molecule type" value="Genomic_DNA"/>
</dbReference>
<dbReference type="AlphaFoldDB" id="A0A1G1W4M6"/>
<dbReference type="NCBIfam" id="TIGR00125">
    <property type="entry name" value="cyt_tran_rel"/>
    <property type="match status" value="1"/>
</dbReference>
<dbReference type="PANTHER" id="PTHR43793:SF1">
    <property type="entry name" value="FAD SYNTHASE"/>
    <property type="match status" value="1"/>
</dbReference>
<evidence type="ECO:0000313" key="5">
    <source>
        <dbReference type="Proteomes" id="UP000176299"/>
    </source>
</evidence>